<protein>
    <submittedName>
        <fullName evidence="2">Uncharacterized protein</fullName>
    </submittedName>
</protein>
<dbReference type="PANTHER" id="PTHR34553">
    <property type="entry name" value="OS05G0597400 PROTEIN"/>
    <property type="match status" value="1"/>
</dbReference>
<name>A0AAE1MPX5_9FABA</name>
<organism evidence="2 3">
    <name type="scientific">Acacia crassicarpa</name>
    <name type="common">northern wattle</name>
    <dbReference type="NCBI Taxonomy" id="499986"/>
    <lineage>
        <taxon>Eukaryota</taxon>
        <taxon>Viridiplantae</taxon>
        <taxon>Streptophyta</taxon>
        <taxon>Embryophyta</taxon>
        <taxon>Tracheophyta</taxon>
        <taxon>Spermatophyta</taxon>
        <taxon>Magnoliopsida</taxon>
        <taxon>eudicotyledons</taxon>
        <taxon>Gunneridae</taxon>
        <taxon>Pentapetalae</taxon>
        <taxon>rosids</taxon>
        <taxon>fabids</taxon>
        <taxon>Fabales</taxon>
        <taxon>Fabaceae</taxon>
        <taxon>Caesalpinioideae</taxon>
        <taxon>mimosoid clade</taxon>
        <taxon>Acacieae</taxon>
        <taxon>Acacia</taxon>
    </lineage>
</organism>
<gene>
    <name evidence="2" type="ORF">QN277_019071</name>
</gene>
<reference evidence="2" key="1">
    <citation type="submission" date="2023-10" db="EMBL/GenBank/DDBJ databases">
        <title>Chromosome-level genome of the transformable northern wattle, Acacia crassicarpa.</title>
        <authorList>
            <person name="Massaro I."/>
            <person name="Sinha N.R."/>
            <person name="Poethig S."/>
            <person name="Leichty A.R."/>
        </authorList>
    </citation>
    <scope>NUCLEOTIDE SEQUENCE</scope>
    <source>
        <strain evidence="2">Acra3RX</strain>
        <tissue evidence="2">Leaf</tissue>
    </source>
</reference>
<dbReference type="Proteomes" id="UP001293593">
    <property type="component" value="Unassembled WGS sequence"/>
</dbReference>
<keyword evidence="1" id="KW-1133">Transmembrane helix</keyword>
<comment type="caution">
    <text evidence="2">The sequence shown here is derived from an EMBL/GenBank/DDBJ whole genome shotgun (WGS) entry which is preliminary data.</text>
</comment>
<keyword evidence="1" id="KW-0812">Transmembrane</keyword>
<evidence type="ECO:0000313" key="2">
    <source>
        <dbReference type="EMBL" id="KAK4276082.1"/>
    </source>
</evidence>
<accession>A0AAE1MPX5</accession>
<feature type="transmembrane region" description="Helical" evidence="1">
    <location>
        <begin position="46"/>
        <end position="66"/>
    </location>
</feature>
<dbReference type="AlphaFoldDB" id="A0AAE1MPX5"/>
<dbReference type="EMBL" id="JAWXYG010000004">
    <property type="protein sequence ID" value="KAK4276082.1"/>
    <property type="molecule type" value="Genomic_DNA"/>
</dbReference>
<evidence type="ECO:0000313" key="3">
    <source>
        <dbReference type="Proteomes" id="UP001293593"/>
    </source>
</evidence>
<keyword evidence="1" id="KW-0472">Membrane</keyword>
<feature type="transmembrane region" description="Helical" evidence="1">
    <location>
        <begin position="78"/>
        <end position="101"/>
    </location>
</feature>
<proteinExistence type="predicted"/>
<evidence type="ECO:0000256" key="1">
    <source>
        <dbReference type="SAM" id="Phobius"/>
    </source>
</evidence>
<sequence>MLFEFLLPTWNVWFEVAESIFYLVWEVIETLGDMAGVVLELLFTPLWYIVTVVWSVTSSILYPILWITSEILYAPIRLVLAISSFMASIFTCLVNIFGATWEFVSSIFQLASSSEAAVSTGEVSMWHTLWKDLFSQIFRALRIILNGVAQFLAACNRHQLRYAYTQFYLKRSKSYMVVYDS</sequence>
<dbReference type="PANTHER" id="PTHR34553:SF4">
    <property type="entry name" value="G1_S-SPECIFIC CYCLIN-E PROTEIN"/>
    <property type="match status" value="1"/>
</dbReference>
<keyword evidence="3" id="KW-1185">Reference proteome</keyword>